<feature type="region of interest" description="Disordered" evidence="2">
    <location>
        <begin position="262"/>
        <end position="345"/>
    </location>
</feature>
<dbReference type="InParanoid" id="C5KR85"/>
<dbReference type="EMBL" id="GG675767">
    <property type="protein sequence ID" value="EER12986.1"/>
    <property type="molecule type" value="Genomic_DNA"/>
</dbReference>
<evidence type="ECO:0000256" key="2">
    <source>
        <dbReference type="SAM" id="MobiDB-lite"/>
    </source>
</evidence>
<protein>
    <submittedName>
        <fullName evidence="3">Uncharacterized protein</fullName>
    </submittedName>
</protein>
<dbReference type="GeneID" id="9056110"/>
<gene>
    <name evidence="3" type="ORF">Pmar_PMAR019515</name>
</gene>
<accession>C5KR85</accession>
<keyword evidence="1" id="KW-0175">Coiled coil</keyword>
<dbReference type="OrthoDB" id="438351at2759"/>
<evidence type="ECO:0000313" key="4">
    <source>
        <dbReference type="Proteomes" id="UP000007800"/>
    </source>
</evidence>
<dbReference type="RefSeq" id="XP_002781191.1">
    <property type="nucleotide sequence ID" value="XM_002781145.1"/>
</dbReference>
<dbReference type="Proteomes" id="UP000007800">
    <property type="component" value="Unassembled WGS sequence"/>
</dbReference>
<evidence type="ECO:0000256" key="1">
    <source>
        <dbReference type="SAM" id="Coils"/>
    </source>
</evidence>
<keyword evidence="4" id="KW-1185">Reference proteome</keyword>
<dbReference type="AlphaFoldDB" id="C5KR85"/>
<organism evidence="4">
    <name type="scientific">Perkinsus marinus (strain ATCC 50983 / TXsc)</name>
    <dbReference type="NCBI Taxonomy" id="423536"/>
    <lineage>
        <taxon>Eukaryota</taxon>
        <taxon>Sar</taxon>
        <taxon>Alveolata</taxon>
        <taxon>Perkinsozoa</taxon>
        <taxon>Perkinsea</taxon>
        <taxon>Perkinsida</taxon>
        <taxon>Perkinsidae</taxon>
        <taxon>Perkinsus</taxon>
    </lineage>
</organism>
<proteinExistence type="predicted"/>
<feature type="compositionally biased region" description="Basic and acidic residues" evidence="2">
    <location>
        <begin position="270"/>
        <end position="282"/>
    </location>
</feature>
<sequence>MDQQLSLSDSCRLQRSIAAEKQAVKARIAYFKREESKIWRNLDEVRRKAKKLEEGRELAEQKKQSLIQLERVRKRREAENSRRALEIKTSLDTIKEQHLKNKACTLAAKREATREARKERAEIIRMKHLEQAREVAAKSERAVAIHRASLEAKLQAKAEKEKKQRMVREEAQRKRAAVLARAQADKAELAALEEEEMRCLQRLQHSRMLSQASLQCLEAPQGQSSSLRTMMGSRGAGALLEGEGLSWSPSKSEEGYHITVVREVGNVQSDGDKGGNYRERPGRPPRGSKHQEDQPSLSTVDGLGVAVESDDEGPPLLGGTDSSIDRHHRGGSHITPTGERAGSSG</sequence>
<reference evidence="3 4" key="1">
    <citation type="submission" date="2008-07" db="EMBL/GenBank/DDBJ databases">
        <authorList>
            <person name="El-Sayed N."/>
            <person name="Caler E."/>
            <person name="Inman J."/>
            <person name="Amedeo P."/>
            <person name="Hass B."/>
            <person name="Wortman J."/>
        </authorList>
    </citation>
    <scope>NUCLEOTIDE SEQUENCE [LARGE SCALE GENOMIC DNA]</scope>
    <source>
        <strain evidence="4">ATCC 50983 / TXsc</strain>
    </source>
</reference>
<feature type="coiled-coil region" evidence="1">
    <location>
        <begin position="42"/>
        <end position="79"/>
    </location>
</feature>
<evidence type="ECO:0000313" key="3">
    <source>
        <dbReference type="EMBL" id="EER12986.1"/>
    </source>
</evidence>
<name>C5KR85_PERM5</name>